<feature type="region of interest" description="Disordered" evidence="1">
    <location>
        <begin position="1"/>
        <end position="34"/>
    </location>
</feature>
<comment type="caution">
    <text evidence="2">The sequence shown here is derived from an EMBL/GenBank/DDBJ whole genome shotgun (WGS) entry which is preliminary data.</text>
</comment>
<accession>A0A550C913</accession>
<sequence length="458" mass="51102">MSDVSPSRNRIDAALAPKARDECGTPNAPQQLTPVDNAPVKRKLFPDTPARRTAVNRWKAGKRKVLGLVGSPSCLLYGRINGIVLHIIHVVPRTLWRTHPELFIAFQEAVGIIVTNPDGSKERVINLDGSGNQDLMNCLSHTFFDGLSVNKGLGGGVFFLEPVKLDECLEVVESNTVSKDKDYRQMFPERIHEYRVRLLSDSQAMPIVCWGPEQRSYAHLSPEALEHTDAVEPDEVPEDGDPNTNDDTSGDDPSGDDDLVARILQEVTEEDIREAECLATVTPDPDARPPTRWLPDDIIIVVTHLNPVFPLWDMANKLHRRLMKEIPGKLSQEETDLHDKIWPVLKVWFEPPTQAAKGKADQRVQKLIFEGATRRSSRIAKNNTEPAPPPAPPVAQPRPRYGRTEPSADTRCVQPAQSRYDFRATTLNAQLSTSGQSAKRRVDANAEQPKQKKKKTFA</sequence>
<feature type="region of interest" description="Disordered" evidence="1">
    <location>
        <begin position="228"/>
        <end position="257"/>
    </location>
</feature>
<feature type="compositionally biased region" description="Pro residues" evidence="1">
    <location>
        <begin position="386"/>
        <end position="396"/>
    </location>
</feature>
<evidence type="ECO:0000313" key="2">
    <source>
        <dbReference type="EMBL" id="TRM61288.1"/>
    </source>
</evidence>
<feature type="region of interest" description="Disordered" evidence="1">
    <location>
        <begin position="370"/>
        <end position="458"/>
    </location>
</feature>
<protein>
    <submittedName>
        <fullName evidence="2">Uncharacterized protein</fullName>
    </submittedName>
</protein>
<keyword evidence="3" id="KW-1185">Reference proteome</keyword>
<dbReference type="EMBL" id="VDMD01000017">
    <property type="protein sequence ID" value="TRM61288.1"/>
    <property type="molecule type" value="Genomic_DNA"/>
</dbReference>
<dbReference type="Proteomes" id="UP000320762">
    <property type="component" value="Unassembled WGS sequence"/>
</dbReference>
<reference evidence="2 3" key="1">
    <citation type="journal article" date="2019" name="New Phytol.">
        <title>Comparative genomics reveals unique wood-decay strategies and fruiting body development in the Schizophyllaceae.</title>
        <authorList>
            <person name="Almasi E."/>
            <person name="Sahu N."/>
            <person name="Krizsan K."/>
            <person name="Balint B."/>
            <person name="Kovacs G.M."/>
            <person name="Kiss B."/>
            <person name="Cseklye J."/>
            <person name="Drula E."/>
            <person name="Henrissat B."/>
            <person name="Nagy I."/>
            <person name="Chovatia M."/>
            <person name="Adam C."/>
            <person name="LaButti K."/>
            <person name="Lipzen A."/>
            <person name="Riley R."/>
            <person name="Grigoriev I.V."/>
            <person name="Nagy L.G."/>
        </authorList>
    </citation>
    <scope>NUCLEOTIDE SEQUENCE [LARGE SCALE GENOMIC DNA]</scope>
    <source>
        <strain evidence="2 3">NL-1724</strain>
    </source>
</reference>
<gene>
    <name evidence="2" type="ORF">BD626DRAFT_631824</name>
</gene>
<evidence type="ECO:0000256" key="1">
    <source>
        <dbReference type="SAM" id="MobiDB-lite"/>
    </source>
</evidence>
<proteinExistence type="predicted"/>
<feature type="compositionally biased region" description="Acidic residues" evidence="1">
    <location>
        <begin position="231"/>
        <end position="241"/>
    </location>
</feature>
<organism evidence="2 3">
    <name type="scientific">Schizophyllum amplum</name>
    <dbReference type="NCBI Taxonomy" id="97359"/>
    <lineage>
        <taxon>Eukaryota</taxon>
        <taxon>Fungi</taxon>
        <taxon>Dikarya</taxon>
        <taxon>Basidiomycota</taxon>
        <taxon>Agaricomycotina</taxon>
        <taxon>Agaricomycetes</taxon>
        <taxon>Agaricomycetidae</taxon>
        <taxon>Agaricales</taxon>
        <taxon>Schizophyllaceae</taxon>
        <taxon>Schizophyllum</taxon>
    </lineage>
</organism>
<evidence type="ECO:0000313" key="3">
    <source>
        <dbReference type="Proteomes" id="UP000320762"/>
    </source>
</evidence>
<feature type="compositionally biased region" description="Acidic residues" evidence="1">
    <location>
        <begin position="248"/>
        <end position="257"/>
    </location>
</feature>
<name>A0A550C913_9AGAR</name>
<dbReference type="AlphaFoldDB" id="A0A550C913"/>
<dbReference type="OrthoDB" id="2898848at2759"/>
<feature type="compositionally biased region" description="Polar residues" evidence="1">
    <location>
        <begin position="425"/>
        <end position="437"/>
    </location>
</feature>